<proteinExistence type="predicted"/>
<comment type="caution">
    <text evidence="1">The sequence shown here is derived from an EMBL/GenBank/DDBJ whole genome shotgun (WGS) entry which is preliminary data.</text>
</comment>
<sequence>MTNLGRSSARAIGSEKHVLKRASPFTYKTTDCSIPSDKEAALREQPRIELLSKLPDKKKGKKKKRFFSLINSGSRVFFFLSFSFFYPFFFYLLGAVSLLFFSDFFFRS</sequence>
<accession>A0AAW2EEH9</accession>
<organism evidence="1 2">
    <name type="scientific">Cardiocondyla obscurior</name>
    <dbReference type="NCBI Taxonomy" id="286306"/>
    <lineage>
        <taxon>Eukaryota</taxon>
        <taxon>Metazoa</taxon>
        <taxon>Ecdysozoa</taxon>
        <taxon>Arthropoda</taxon>
        <taxon>Hexapoda</taxon>
        <taxon>Insecta</taxon>
        <taxon>Pterygota</taxon>
        <taxon>Neoptera</taxon>
        <taxon>Endopterygota</taxon>
        <taxon>Hymenoptera</taxon>
        <taxon>Apocrita</taxon>
        <taxon>Aculeata</taxon>
        <taxon>Formicoidea</taxon>
        <taxon>Formicidae</taxon>
        <taxon>Myrmicinae</taxon>
        <taxon>Cardiocondyla</taxon>
    </lineage>
</organism>
<keyword evidence="2" id="KW-1185">Reference proteome</keyword>
<evidence type="ECO:0000313" key="1">
    <source>
        <dbReference type="EMBL" id="KAL0101380.1"/>
    </source>
</evidence>
<dbReference type="EMBL" id="JADYXP020000024">
    <property type="protein sequence ID" value="KAL0101380.1"/>
    <property type="molecule type" value="Genomic_DNA"/>
</dbReference>
<gene>
    <name evidence="1" type="ORF">PUN28_018896</name>
</gene>
<protein>
    <submittedName>
        <fullName evidence="1">Uncharacterized protein</fullName>
    </submittedName>
</protein>
<name>A0AAW2EEH9_9HYME</name>
<reference evidence="1 2" key="1">
    <citation type="submission" date="2023-03" db="EMBL/GenBank/DDBJ databases">
        <title>High recombination rates correlate with genetic variation in Cardiocondyla obscurior ants.</title>
        <authorList>
            <person name="Errbii M."/>
        </authorList>
    </citation>
    <scope>NUCLEOTIDE SEQUENCE [LARGE SCALE GENOMIC DNA]</scope>
    <source>
        <strain evidence="1">Alpha-2009</strain>
        <tissue evidence="1">Whole body</tissue>
    </source>
</reference>
<evidence type="ECO:0000313" key="2">
    <source>
        <dbReference type="Proteomes" id="UP001430953"/>
    </source>
</evidence>
<dbReference type="AlphaFoldDB" id="A0AAW2EEH9"/>
<dbReference type="Proteomes" id="UP001430953">
    <property type="component" value="Unassembled WGS sequence"/>
</dbReference>